<organism evidence="2 3">
    <name type="scientific">Ficus carica</name>
    <name type="common">Common fig</name>
    <dbReference type="NCBI Taxonomy" id="3494"/>
    <lineage>
        <taxon>Eukaryota</taxon>
        <taxon>Viridiplantae</taxon>
        <taxon>Streptophyta</taxon>
        <taxon>Embryophyta</taxon>
        <taxon>Tracheophyta</taxon>
        <taxon>Spermatophyta</taxon>
        <taxon>Magnoliopsida</taxon>
        <taxon>eudicotyledons</taxon>
        <taxon>Gunneridae</taxon>
        <taxon>Pentapetalae</taxon>
        <taxon>rosids</taxon>
        <taxon>fabids</taxon>
        <taxon>Rosales</taxon>
        <taxon>Moraceae</taxon>
        <taxon>Ficeae</taxon>
        <taxon>Ficus</taxon>
    </lineage>
</organism>
<gene>
    <name evidence="2" type="ORF">TIFTF001_003570</name>
</gene>
<comment type="caution">
    <text evidence="2">The sequence shown here is derived from an EMBL/GenBank/DDBJ whole genome shotgun (WGS) entry which is preliminary data.</text>
</comment>
<feature type="region of interest" description="Disordered" evidence="1">
    <location>
        <begin position="1"/>
        <end position="42"/>
    </location>
</feature>
<sequence length="67" mass="6994">MERKAASGNGKNTTKTTSDSGSCNNIQINKEMKKARPPQSFGGDCNNKVLVSGSGPSENIVFSCLSA</sequence>
<evidence type="ECO:0000313" key="2">
    <source>
        <dbReference type="EMBL" id="GMN32218.1"/>
    </source>
</evidence>
<evidence type="ECO:0000313" key="3">
    <source>
        <dbReference type="Proteomes" id="UP001187192"/>
    </source>
</evidence>
<name>A0AA87ZSD8_FICCA</name>
<protein>
    <submittedName>
        <fullName evidence="2">Uncharacterized protein</fullName>
    </submittedName>
</protein>
<feature type="compositionally biased region" description="Polar residues" evidence="1">
    <location>
        <begin position="9"/>
        <end position="28"/>
    </location>
</feature>
<accession>A0AA87ZSD8</accession>
<dbReference type="Proteomes" id="UP001187192">
    <property type="component" value="Unassembled WGS sequence"/>
</dbReference>
<evidence type="ECO:0000256" key="1">
    <source>
        <dbReference type="SAM" id="MobiDB-lite"/>
    </source>
</evidence>
<keyword evidence="3" id="KW-1185">Reference proteome</keyword>
<dbReference type="AlphaFoldDB" id="A0AA87ZSD8"/>
<proteinExistence type="predicted"/>
<dbReference type="EMBL" id="BTGU01000003">
    <property type="protein sequence ID" value="GMN32218.1"/>
    <property type="molecule type" value="Genomic_DNA"/>
</dbReference>
<reference evidence="2" key="1">
    <citation type="submission" date="2023-07" db="EMBL/GenBank/DDBJ databases">
        <title>draft genome sequence of fig (Ficus carica).</title>
        <authorList>
            <person name="Takahashi T."/>
            <person name="Nishimura K."/>
        </authorList>
    </citation>
    <scope>NUCLEOTIDE SEQUENCE</scope>
</reference>